<dbReference type="Gene3D" id="2.60.120.260">
    <property type="entry name" value="Galactose-binding domain-like"/>
    <property type="match status" value="1"/>
</dbReference>
<dbReference type="NCBIfam" id="TIGR00976">
    <property type="entry name" value="CocE_NonD"/>
    <property type="match status" value="1"/>
</dbReference>
<dbReference type="InterPro" id="IPR029058">
    <property type="entry name" value="AB_hydrolase_fold"/>
</dbReference>
<dbReference type="InterPro" id="IPR008979">
    <property type="entry name" value="Galactose-bd-like_sf"/>
</dbReference>
<accession>A0A6J6AW02</accession>
<evidence type="ECO:0000256" key="1">
    <source>
        <dbReference type="ARBA" id="ARBA00022801"/>
    </source>
</evidence>
<evidence type="ECO:0000313" key="4">
    <source>
        <dbReference type="EMBL" id="CAB4530458.1"/>
    </source>
</evidence>
<gene>
    <name evidence="4" type="ORF">UFOPK1358_00239</name>
</gene>
<dbReference type="Pfam" id="PF08530">
    <property type="entry name" value="PepX_C"/>
    <property type="match status" value="1"/>
</dbReference>
<evidence type="ECO:0000259" key="3">
    <source>
        <dbReference type="SMART" id="SM00939"/>
    </source>
</evidence>
<dbReference type="InterPro" id="IPR005674">
    <property type="entry name" value="CocE/Ser_esterase"/>
</dbReference>
<dbReference type="SMART" id="SM00939">
    <property type="entry name" value="PepX_C"/>
    <property type="match status" value="1"/>
</dbReference>
<feature type="region of interest" description="Disordered" evidence="2">
    <location>
        <begin position="700"/>
        <end position="722"/>
    </location>
</feature>
<dbReference type="SUPFAM" id="SSF53474">
    <property type="entry name" value="alpha/beta-Hydrolases"/>
    <property type="match status" value="1"/>
</dbReference>
<evidence type="ECO:0000256" key="2">
    <source>
        <dbReference type="SAM" id="MobiDB-lite"/>
    </source>
</evidence>
<keyword evidence="1" id="KW-0378">Hydrolase</keyword>
<organism evidence="4">
    <name type="scientific">freshwater metagenome</name>
    <dbReference type="NCBI Taxonomy" id="449393"/>
    <lineage>
        <taxon>unclassified sequences</taxon>
        <taxon>metagenomes</taxon>
        <taxon>ecological metagenomes</taxon>
    </lineage>
</organism>
<dbReference type="EMBL" id="CAEZSF010000011">
    <property type="protein sequence ID" value="CAB4530458.1"/>
    <property type="molecule type" value="Genomic_DNA"/>
</dbReference>
<dbReference type="AlphaFoldDB" id="A0A6J6AW02"/>
<sequence>MHIHGGVETLTVTGAEPGTQLEVRNSLGEWLVTLVADHLGNAHLAYVPAMPVVLTTQADLAQALASGDVLAPGDYTVAGEAVRVLAVGDLPDPSLYDQTLELGFGYLRVRDGVDLSILVRFPDEGIYGPGPYPTVIEYSGYSPSNPKAPQPGTLIANLMGFAVVGVNMRGTGCSGGVFDIFSPAQAADGYDVVETVARQPWVLHHHVGMVGLSYPGISQLYVAATRPPSLAAISPLSVIDDLWRQQWPGGIYNTGFTRAWLIARDQESAAGGMAWDQERIDAGDEVAQHNQMIRSQNFDFEQFGRAIQNFRPTMSARRAASLVGTIEVPVYLTGAWQDEQTGSRFALMLESFDSSPSQRFNLFNGHHPDGYSPMVILRWFEFLSFHVARRVPVVPDLIRSFAPLQFAEVFGYSAELEGDRFAHHQGNFEEALGEYLAEPRVRVLFESGAGHEVAGAPAHRFEVETESFPPVDVLPRRWFFGSDGTLSESAPQGEGADEYADDPSAGALAYSMELLDNLNEFTRPKVHIDWSRFSDPSRVAYQTAPLEEAVLIAGSGHVDLWFASGSTDTAVQVTLTEIRADAMEQRLQCGWHRPIHSVEDPDHSDALRVDYTFLEGDRRPLVVGEWTNFRIPIHPFTHLLRAGSRLRVAVSTPGRDHPFWCFENPISEGAVHQVGRSAEHASSLVLPIWPLRIDHPADYPPAGSLRGQPNRPAQAIQNVSVN</sequence>
<protein>
    <submittedName>
        <fullName evidence="4">Unannotated protein</fullName>
    </submittedName>
</protein>
<name>A0A6J6AW02_9ZZZZ</name>
<dbReference type="SUPFAM" id="SSF49785">
    <property type="entry name" value="Galactose-binding domain-like"/>
    <property type="match status" value="1"/>
</dbReference>
<proteinExistence type="predicted"/>
<dbReference type="InterPro" id="IPR000383">
    <property type="entry name" value="Xaa-Pro-like_dom"/>
</dbReference>
<dbReference type="InterPro" id="IPR013736">
    <property type="entry name" value="Xaa-Pro_dipept_C"/>
</dbReference>
<dbReference type="Gene3D" id="3.40.50.1820">
    <property type="entry name" value="alpha/beta hydrolase"/>
    <property type="match status" value="1"/>
</dbReference>
<feature type="domain" description="Xaa-Pro dipeptidyl-peptidase C-terminal" evidence="3">
    <location>
        <begin position="421"/>
        <end position="685"/>
    </location>
</feature>
<dbReference type="Pfam" id="PF02129">
    <property type="entry name" value="Peptidase_S15"/>
    <property type="match status" value="1"/>
</dbReference>
<dbReference type="GO" id="GO:0008239">
    <property type="term" value="F:dipeptidyl-peptidase activity"/>
    <property type="evidence" value="ECO:0007669"/>
    <property type="project" value="InterPro"/>
</dbReference>
<reference evidence="4" key="1">
    <citation type="submission" date="2020-05" db="EMBL/GenBank/DDBJ databases">
        <authorList>
            <person name="Chiriac C."/>
            <person name="Salcher M."/>
            <person name="Ghai R."/>
            <person name="Kavagutti S V."/>
        </authorList>
    </citation>
    <scope>NUCLEOTIDE SEQUENCE</scope>
</reference>